<dbReference type="Pfam" id="PF00085">
    <property type="entry name" value="Thioredoxin"/>
    <property type="match status" value="2"/>
</dbReference>
<accession>A0A1B6CLW5</accession>
<dbReference type="AlphaFoldDB" id="A0A1B6CLW5"/>
<proteinExistence type="predicted"/>
<dbReference type="PANTHER" id="PTHR46497:SF1">
    <property type="entry name" value="THIOREDOXIN DOMAIN-CONTAINING PROTEIN 11"/>
    <property type="match status" value="1"/>
</dbReference>
<dbReference type="InterPro" id="IPR013766">
    <property type="entry name" value="Thioredoxin_domain"/>
</dbReference>
<feature type="domain" description="Thioredoxin" evidence="2">
    <location>
        <begin position="94"/>
        <end position="178"/>
    </location>
</feature>
<name>A0A1B6CLW5_9HEMI</name>
<evidence type="ECO:0000256" key="1">
    <source>
        <dbReference type="SAM" id="MobiDB-lite"/>
    </source>
</evidence>
<feature type="domain" description="Thioredoxin" evidence="2">
    <location>
        <begin position="580"/>
        <end position="663"/>
    </location>
</feature>
<dbReference type="Gene3D" id="3.40.30.10">
    <property type="entry name" value="Glutaredoxin"/>
    <property type="match status" value="3"/>
</dbReference>
<evidence type="ECO:0000313" key="3">
    <source>
        <dbReference type="EMBL" id="JAS14281.1"/>
    </source>
</evidence>
<dbReference type="SUPFAM" id="SSF52833">
    <property type="entry name" value="Thioredoxin-like"/>
    <property type="match status" value="3"/>
</dbReference>
<reference evidence="3" key="1">
    <citation type="submission" date="2015-12" db="EMBL/GenBank/DDBJ databases">
        <title>De novo transcriptome assembly of four potential Pierce s Disease insect vectors from Arizona vineyards.</title>
        <authorList>
            <person name="Tassone E.E."/>
        </authorList>
    </citation>
    <scope>NUCLEOTIDE SEQUENCE</scope>
</reference>
<organism evidence="3">
    <name type="scientific">Clastoptera arizonana</name>
    <name type="common">Arizona spittle bug</name>
    <dbReference type="NCBI Taxonomy" id="38151"/>
    <lineage>
        <taxon>Eukaryota</taxon>
        <taxon>Metazoa</taxon>
        <taxon>Ecdysozoa</taxon>
        <taxon>Arthropoda</taxon>
        <taxon>Hexapoda</taxon>
        <taxon>Insecta</taxon>
        <taxon>Pterygota</taxon>
        <taxon>Neoptera</taxon>
        <taxon>Paraneoptera</taxon>
        <taxon>Hemiptera</taxon>
        <taxon>Auchenorrhyncha</taxon>
        <taxon>Cercopoidea</taxon>
        <taxon>Clastopteridae</taxon>
        <taxon>Clastoptera</taxon>
    </lineage>
</organism>
<sequence>MPMVMPLPTEDDIEGDNDKRRGDNKHQQSTMLFIGRELCFLFAIGITTYAAVINLESNSSKGPPATPFFKRGSVVWDFYHGELTDALFHGVERDFAFIMYYAPWDAESQAVRGEFEALANQYYKQIYFAAINCWHPGGQCKQTLNKVQKFPKFVAYITHENGIEYKGPRNVEHMSRFLDVLIRPLHRIHNNNELLKLRASHNAVFVGYINFDRIIGGPAYRAIYEAALKLVELNVIKEVTFAVVTSQLTADYMGVDSTPVFRMYLWNETKEYNGLHVGENLVRWVVRNIHQVTVWLTPPGIKSLTLAPYISDGPVLIMFTPTLSFQNYDMLREIALEYYNCQKHQSVSLLARYIAYHLEEKILQLKHLDIVCEKQKSKEENFNIPVQIINQPWNNSSFVKNRKQSKLGWADSICQLGANKQTISTTSLFADKDHLSANSLTKFYWQEICRRHLLSKPPKLNHISYQTPLDSTFTGLACQTNKTVTLLAMDSDENAHFADGLGVDLSRRKDHTAVVLFNANLELLHVLKREVSRQSLVQFLQDYTAGKLERFLRTEARKSRPINRYALPSTNTTNIIQLPEITTGTFQTIVLNNSQNVVVFYHSPYCAFCHGISYVYLTIARLMHNVPDLLFTRLDGESNDLPWEYTVHHYPSILFFPARRKAESRAFPTNLQLTVNNLAQFVLANLNVELRLLGMLDLCRRWNDKQSLDKRRDCIDEVRRSCLNSISDTLTNYRVVITRYPFSKNRHQTLQRLLHRLHYLKTLHLFLGTAHNETHLTVEFLKYFKTESDFNWTKTINRFHDEL</sequence>
<gene>
    <name evidence="3" type="ORF">g.31310</name>
</gene>
<evidence type="ECO:0000259" key="2">
    <source>
        <dbReference type="Pfam" id="PF00085"/>
    </source>
</evidence>
<protein>
    <recommendedName>
        <fullName evidence="2">Thioredoxin domain-containing protein</fullName>
    </recommendedName>
</protein>
<dbReference type="PANTHER" id="PTHR46497">
    <property type="entry name" value="THIOREDOXIN DOMAIN-CONTAINING PROTEIN 11"/>
    <property type="match status" value="1"/>
</dbReference>
<dbReference type="InterPro" id="IPR052792">
    <property type="entry name" value="Thioredoxin_dom-contain_11"/>
</dbReference>
<feature type="region of interest" description="Disordered" evidence="1">
    <location>
        <begin position="1"/>
        <end position="24"/>
    </location>
</feature>
<dbReference type="InterPro" id="IPR036249">
    <property type="entry name" value="Thioredoxin-like_sf"/>
</dbReference>
<dbReference type="EMBL" id="GEDC01023017">
    <property type="protein sequence ID" value="JAS14281.1"/>
    <property type="molecule type" value="Transcribed_RNA"/>
</dbReference>